<feature type="chain" id="PRO_5046349932" description="Peptidyl-prolyl cis-trans isomerase" evidence="8">
    <location>
        <begin position="20"/>
        <end position="230"/>
    </location>
</feature>
<feature type="domain" description="PPIase FKBP-type" evidence="9">
    <location>
        <begin position="142"/>
        <end position="227"/>
    </location>
</feature>
<evidence type="ECO:0000256" key="6">
    <source>
        <dbReference type="RuleBase" id="RU003915"/>
    </source>
</evidence>
<evidence type="ECO:0000256" key="8">
    <source>
        <dbReference type="SAM" id="SignalP"/>
    </source>
</evidence>
<dbReference type="RefSeq" id="WP_263529262.1">
    <property type="nucleotide sequence ID" value="NZ_JAOVZB010000001.1"/>
</dbReference>
<keyword evidence="8" id="KW-0732">Signal</keyword>
<dbReference type="GO" id="GO:0016853">
    <property type="term" value="F:isomerase activity"/>
    <property type="evidence" value="ECO:0007669"/>
    <property type="project" value="UniProtKB-KW"/>
</dbReference>
<evidence type="ECO:0000313" key="11">
    <source>
        <dbReference type="Proteomes" id="UP001209713"/>
    </source>
</evidence>
<organism evidence="10 11">
    <name type="scientific">Marinomonas sargassi</name>
    <dbReference type="NCBI Taxonomy" id="2984494"/>
    <lineage>
        <taxon>Bacteria</taxon>
        <taxon>Pseudomonadati</taxon>
        <taxon>Pseudomonadota</taxon>
        <taxon>Gammaproteobacteria</taxon>
        <taxon>Oceanospirillales</taxon>
        <taxon>Oceanospirillaceae</taxon>
        <taxon>Marinomonas</taxon>
    </lineage>
</organism>
<gene>
    <name evidence="10" type="ORF">OFY17_03230</name>
</gene>
<dbReference type="InterPro" id="IPR046357">
    <property type="entry name" value="PPIase_dom_sf"/>
</dbReference>
<dbReference type="Pfam" id="PF00254">
    <property type="entry name" value="FKBP_C"/>
    <property type="match status" value="1"/>
</dbReference>
<comment type="similarity">
    <text evidence="2 6">Belongs to the FKBP-type PPIase family.</text>
</comment>
<keyword evidence="4 5" id="KW-0413">Isomerase</keyword>
<comment type="catalytic activity">
    <reaction evidence="1 5 6">
        <text>[protein]-peptidylproline (omega=180) = [protein]-peptidylproline (omega=0)</text>
        <dbReference type="Rhea" id="RHEA:16237"/>
        <dbReference type="Rhea" id="RHEA-COMP:10747"/>
        <dbReference type="Rhea" id="RHEA-COMP:10748"/>
        <dbReference type="ChEBI" id="CHEBI:83833"/>
        <dbReference type="ChEBI" id="CHEBI:83834"/>
        <dbReference type="EC" id="5.2.1.8"/>
    </reaction>
</comment>
<protein>
    <recommendedName>
        <fullName evidence="6">Peptidyl-prolyl cis-trans isomerase</fullName>
        <ecNumber evidence="6">5.2.1.8</ecNumber>
    </recommendedName>
</protein>
<evidence type="ECO:0000256" key="5">
    <source>
        <dbReference type="PROSITE-ProRule" id="PRU00277"/>
    </source>
</evidence>
<evidence type="ECO:0000256" key="3">
    <source>
        <dbReference type="ARBA" id="ARBA00023110"/>
    </source>
</evidence>
<evidence type="ECO:0000259" key="9">
    <source>
        <dbReference type="PROSITE" id="PS50059"/>
    </source>
</evidence>
<dbReference type="Proteomes" id="UP001209713">
    <property type="component" value="Unassembled WGS sequence"/>
</dbReference>
<dbReference type="InterPro" id="IPR001179">
    <property type="entry name" value="PPIase_FKBP_dom"/>
</dbReference>
<dbReference type="Gene3D" id="3.10.50.40">
    <property type="match status" value="1"/>
</dbReference>
<dbReference type="PROSITE" id="PS50059">
    <property type="entry name" value="FKBP_PPIASE"/>
    <property type="match status" value="1"/>
</dbReference>
<name>A0ABT2YPR5_9GAMM</name>
<dbReference type="Pfam" id="PF01346">
    <property type="entry name" value="FKBP_N"/>
    <property type="match status" value="1"/>
</dbReference>
<evidence type="ECO:0000256" key="1">
    <source>
        <dbReference type="ARBA" id="ARBA00000971"/>
    </source>
</evidence>
<accession>A0ABT2YPR5</accession>
<evidence type="ECO:0000256" key="2">
    <source>
        <dbReference type="ARBA" id="ARBA00006577"/>
    </source>
</evidence>
<dbReference type="Gene3D" id="1.10.287.460">
    <property type="entry name" value="Peptidyl-prolyl cis-trans isomerase, FKBP-type, N-terminal domain"/>
    <property type="match status" value="1"/>
</dbReference>
<feature type="coiled-coil region" evidence="7">
    <location>
        <begin position="73"/>
        <end position="103"/>
    </location>
</feature>
<dbReference type="EC" id="5.2.1.8" evidence="6"/>
<evidence type="ECO:0000256" key="4">
    <source>
        <dbReference type="ARBA" id="ARBA00023235"/>
    </source>
</evidence>
<dbReference type="InterPro" id="IPR000774">
    <property type="entry name" value="PPIase_FKBP_N"/>
</dbReference>
<dbReference type="InterPro" id="IPR036944">
    <property type="entry name" value="PPIase_FKBP_N_sf"/>
</dbReference>
<keyword evidence="7" id="KW-0175">Coiled coil</keyword>
<feature type="signal peptide" evidence="8">
    <location>
        <begin position="1"/>
        <end position="19"/>
    </location>
</feature>
<keyword evidence="11" id="KW-1185">Reference proteome</keyword>
<sequence length="230" mass="24834">MKKTLIAALALSSVSLAFADDAIQLETKEQRLGYSIGTMFGTRMTQDFAELDTATFIAGFQDAFSGKEGKMTLDEVTATIQAYQQEQALAAQQEQEKLAEEAKAASVTWLAEKEAEDGVMKTESGLLYKVITEGTGEKPTELSTVEVDYEGSLIDGTVFDSSYQRGEPISFPLNQVIPGWTEGLQLMTTGSKYELYIPSDLAYGPGGTGPIPPHSALKFVVELHGIKAAE</sequence>
<dbReference type="EMBL" id="JAOVZB010000001">
    <property type="protein sequence ID" value="MCV2401891.1"/>
    <property type="molecule type" value="Genomic_DNA"/>
</dbReference>
<evidence type="ECO:0000313" key="10">
    <source>
        <dbReference type="EMBL" id="MCV2401891.1"/>
    </source>
</evidence>
<reference evidence="10 11" key="1">
    <citation type="submission" date="2022-10" db="EMBL/GenBank/DDBJ databases">
        <title>Marinomonas transparenta sp. nov. and Marinomonas sargassi sp. nov., isolated from marine alga (Sargassum natans (L.) Gaillon).</title>
        <authorList>
            <person name="Wang Y."/>
        </authorList>
    </citation>
    <scope>NUCLEOTIDE SEQUENCE [LARGE SCALE GENOMIC DNA]</scope>
    <source>
        <strain evidence="10 11">C2222</strain>
    </source>
</reference>
<proteinExistence type="inferred from homology"/>
<dbReference type="SUPFAM" id="SSF54534">
    <property type="entry name" value="FKBP-like"/>
    <property type="match status" value="1"/>
</dbReference>
<evidence type="ECO:0000256" key="7">
    <source>
        <dbReference type="SAM" id="Coils"/>
    </source>
</evidence>
<dbReference type="PANTHER" id="PTHR43811:SF19">
    <property type="entry name" value="39 KDA FK506-BINDING NUCLEAR PROTEIN"/>
    <property type="match status" value="1"/>
</dbReference>
<comment type="caution">
    <text evidence="10">The sequence shown here is derived from an EMBL/GenBank/DDBJ whole genome shotgun (WGS) entry which is preliminary data.</text>
</comment>
<dbReference type="PANTHER" id="PTHR43811">
    <property type="entry name" value="FKBP-TYPE PEPTIDYL-PROLYL CIS-TRANS ISOMERASE FKPA"/>
    <property type="match status" value="1"/>
</dbReference>
<keyword evidence="3 5" id="KW-0697">Rotamase</keyword>